<accession>A0A1I1P6G4</accession>
<gene>
    <name evidence="1" type="ORF">SAMN05421780_1248</name>
</gene>
<organism evidence="1 2">
    <name type="scientific">Flexibacter flexilis DSM 6793</name>
    <dbReference type="NCBI Taxonomy" id="927664"/>
    <lineage>
        <taxon>Bacteria</taxon>
        <taxon>Pseudomonadati</taxon>
        <taxon>Bacteroidota</taxon>
        <taxon>Cytophagia</taxon>
        <taxon>Cytophagales</taxon>
        <taxon>Flexibacteraceae</taxon>
        <taxon>Flexibacter</taxon>
    </lineage>
</organism>
<name>A0A1I1P6G4_9BACT</name>
<dbReference type="AlphaFoldDB" id="A0A1I1P6G4"/>
<sequence length="78" mass="8665">MPDFNFKNVTISAENREEAEQKMNALLDAAEQLSGDELEAAINFILEKPKLLAEVRRIAASGERPSLLSLATNLTKFM</sequence>
<keyword evidence="2" id="KW-1185">Reference proteome</keyword>
<dbReference type="Proteomes" id="UP000199514">
    <property type="component" value="Unassembled WGS sequence"/>
</dbReference>
<evidence type="ECO:0000313" key="1">
    <source>
        <dbReference type="EMBL" id="SFD02583.1"/>
    </source>
</evidence>
<dbReference type="STRING" id="927664.SAMN05421780_1248"/>
<proteinExistence type="predicted"/>
<dbReference type="RefSeq" id="WP_091517012.1">
    <property type="nucleotide sequence ID" value="NZ_FOLE01000024.1"/>
</dbReference>
<dbReference type="EMBL" id="FOLE01000024">
    <property type="protein sequence ID" value="SFD02583.1"/>
    <property type="molecule type" value="Genomic_DNA"/>
</dbReference>
<evidence type="ECO:0000313" key="2">
    <source>
        <dbReference type="Proteomes" id="UP000199514"/>
    </source>
</evidence>
<reference evidence="1 2" key="1">
    <citation type="submission" date="2016-10" db="EMBL/GenBank/DDBJ databases">
        <authorList>
            <person name="de Groot N.N."/>
        </authorList>
    </citation>
    <scope>NUCLEOTIDE SEQUENCE [LARGE SCALE GENOMIC DNA]</scope>
    <source>
        <strain evidence="1 2">DSM 6793</strain>
    </source>
</reference>
<protein>
    <submittedName>
        <fullName evidence="1">Uncharacterized protein</fullName>
    </submittedName>
</protein>